<dbReference type="GeneID" id="17263915"/>
<proteinExistence type="predicted"/>
<dbReference type="RefSeq" id="XP_005780268.1">
    <property type="nucleotide sequence ID" value="XM_005780211.1"/>
</dbReference>
<dbReference type="Gene3D" id="1.10.10.1200">
    <property type="entry name" value="MAGE homology domain, winged helix WH1 motif"/>
    <property type="match status" value="1"/>
</dbReference>
<evidence type="ECO:0000313" key="4">
    <source>
        <dbReference type="Proteomes" id="UP000013827"/>
    </source>
</evidence>
<dbReference type="HOGENOM" id="CLU_1091699_0_0_1"/>
<dbReference type="AlphaFoldDB" id="A0A0D3JWF4"/>
<feature type="region of interest" description="Disordered" evidence="1">
    <location>
        <begin position="1"/>
        <end position="33"/>
    </location>
</feature>
<keyword evidence="4" id="KW-1185">Reference proteome</keyword>
<dbReference type="EnsemblProtists" id="EOD27839">
    <property type="protein sequence ID" value="EOD27839"/>
    <property type="gene ID" value="EMIHUDRAFT_353653"/>
</dbReference>
<dbReference type="PaxDb" id="2903-EOD17886"/>
<dbReference type="Pfam" id="PF01454">
    <property type="entry name" value="MAGE"/>
    <property type="match status" value="1"/>
</dbReference>
<sequence length="255" mass="26888">MPRKRSRDGDEDPEASQPPASQAASQATQAPPLEAAELEKLSATAVRFVLMREHSRKLLARTELKEAVLGKDRTDRGGKIIKAVIAAANEKLRHLCGLELATANSAADAAPDASQAAGPSQAEATQEATQERAVGGGAASKLLLVNVLPHAVAPEPADGKLVFYALVETVLNLLSDHGGRLPESELTETWLPKLGLKEKDTLPGLGTAKVCDLISKRMVTEGFLVKTQGAYAQGPRAVLSRSSEAANTFRGELEG</sequence>
<dbReference type="EnsemblProtists" id="EOD17886">
    <property type="protein sequence ID" value="EOD17886"/>
    <property type="gene ID" value="EMIHUDRAFT_355805"/>
</dbReference>
<dbReference type="InterPro" id="IPR041898">
    <property type="entry name" value="MAGE_WH1"/>
</dbReference>
<organism evidence="3 4">
    <name type="scientific">Emiliania huxleyi (strain CCMP1516)</name>
    <dbReference type="NCBI Taxonomy" id="280463"/>
    <lineage>
        <taxon>Eukaryota</taxon>
        <taxon>Haptista</taxon>
        <taxon>Haptophyta</taxon>
        <taxon>Prymnesiophyceae</taxon>
        <taxon>Isochrysidales</taxon>
        <taxon>Noelaerhabdaceae</taxon>
        <taxon>Emiliania</taxon>
    </lineage>
</organism>
<dbReference type="Proteomes" id="UP000013827">
    <property type="component" value="Unassembled WGS sequence"/>
</dbReference>
<dbReference type="KEGG" id="ehx:EMIHUDRAFT_353653"/>
<name>A0A0D3JWF4_EMIH1</name>
<evidence type="ECO:0000259" key="2">
    <source>
        <dbReference type="Pfam" id="PF01454"/>
    </source>
</evidence>
<protein>
    <recommendedName>
        <fullName evidence="2">MAGE domain-containing protein</fullName>
    </recommendedName>
</protein>
<evidence type="ECO:0000256" key="1">
    <source>
        <dbReference type="SAM" id="MobiDB-lite"/>
    </source>
</evidence>
<feature type="domain" description="MAGE" evidence="2">
    <location>
        <begin position="46"/>
        <end position="229"/>
    </location>
</feature>
<reference evidence="3" key="2">
    <citation type="submission" date="2024-10" db="UniProtKB">
        <authorList>
            <consortium name="EnsemblProtists"/>
        </authorList>
    </citation>
    <scope>IDENTIFICATION</scope>
</reference>
<dbReference type="RefSeq" id="XP_005770315.1">
    <property type="nucleotide sequence ID" value="XM_005770258.1"/>
</dbReference>
<evidence type="ECO:0000313" key="3">
    <source>
        <dbReference type="EnsemblProtists" id="EOD27839"/>
    </source>
</evidence>
<dbReference type="GeneID" id="17273385"/>
<dbReference type="InterPro" id="IPR002190">
    <property type="entry name" value="MHD_dom"/>
</dbReference>
<dbReference type="KEGG" id="ehx:EMIHUDRAFT_355805"/>
<accession>A0A0D3JWF4</accession>
<reference evidence="4" key="1">
    <citation type="journal article" date="2013" name="Nature">
        <title>Pan genome of the phytoplankton Emiliania underpins its global distribution.</title>
        <authorList>
            <person name="Read B.A."/>
            <person name="Kegel J."/>
            <person name="Klute M.J."/>
            <person name="Kuo A."/>
            <person name="Lefebvre S.C."/>
            <person name="Maumus F."/>
            <person name="Mayer C."/>
            <person name="Miller J."/>
            <person name="Monier A."/>
            <person name="Salamov A."/>
            <person name="Young J."/>
            <person name="Aguilar M."/>
            <person name="Claverie J.M."/>
            <person name="Frickenhaus S."/>
            <person name="Gonzalez K."/>
            <person name="Herman E.K."/>
            <person name="Lin Y.C."/>
            <person name="Napier J."/>
            <person name="Ogata H."/>
            <person name="Sarno A.F."/>
            <person name="Shmutz J."/>
            <person name="Schroeder D."/>
            <person name="de Vargas C."/>
            <person name="Verret F."/>
            <person name="von Dassow P."/>
            <person name="Valentin K."/>
            <person name="Van de Peer Y."/>
            <person name="Wheeler G."/>
            <person name="Dacks J.B."/>
            <person name="Delwiche C.F."/>
            <person name="Dyhrman S.T."/>
            <person name="Glockner G."/>
            <person name="John U."/>
            <person name="Richards T."/>
            <person name="Worden A.Z."/>
            <person name="Zhang X."/>
            <person name="Grigoriev I.V."/>
            <person name="Allen A.E."/>
            <person name="Bidle K."/>
            <person name="Borodovsky M."/>
            <person name="Bowler C."/>
            <person name="Brownlee C."/>
            <person name="Cock J.M."/>
            <person name="Elias M."/>
            <person name="Gladyshev V.N."/>
            <person name="Groth M."/>
            <person name="Guda C."/>
            <person name="Hadaegh A."/>
            <person name="Iglesias-Rodriguez M.D."/>
            <person name="Jenkins J."/>
            <person name="Jones B.M."/>
            <person name="Lawson T."/>
            <person name="Leese F."/>
            <person name="Lindquist E."/>
            <person name="Lobanov A."/>
            <person name="Lomsadze A."/>
            <person name="Malik S.B."/>
            <person name="Marsh M.E."/>
            <person name="Mackinder L."/>
            <person name="Mock T."/>
            <person name="Mueller-Roeber B."/>
            <person name="Pagarete A."/>
            <person name="Parker M."/>
            <person name="Probert I."/>
            <person name="Quesneville H."/>
            <person name="Raines C."/>
            <person name="Rensing S.A."/>
            <person name="Riano-Pachon D.M."/>
            <person name="Richier S."/>
            <person name="Rokitta S."/>
            <person name="Shiraiwa Y."/>
            <person name="Soanes D.M."/>
            <person name="van der Giezen M."/>
            <person name="Wahlund T.M."/>
            <person name="Williams B."/>
            <person name="Wilson W."/>
            <person name="Wolfe G."/>
            <person name="Wurch L.L."/>
        </authorList>
    </citation>
    <scope>NUCLEOTIDE SEQUENCE</scope>
</reference>
<feature type="compositionally biased region" description="Low complexity" evidence="1">
    <location>
        <begin position="15"/>
        <end position="32"/>
    </location>
</feature>